<dbReference type="Proteomes" id="UP000005622">
    <property type="component" value="Unassembled WGS sequence"/>
</dbReference>
<gene>
    <name evidence="1" type="ORF">NERG_00690</name>
</gene>
<organism evidence="1">
    <name type="scientific">Nematocida ausubeli (strain ATCC PRA-371 / ERTm2)</name>
    <name type="common">Nematode killer fungus</name>
    <dbReference type="NCBI Taxonomy" id="1913371"/>
    <lineage>
        <taxon>Eukaryota</taxon>
        <taxon>Fungi</taxon>
        <taxon>Fungi incertae sedis</taxon>
        <taxon>Microsporidia</taxon>
        <taxon>Nematocida</taxon>
    </lineage>
</organism>
<dbReference type="Pfam" id="PF17011">
    <property type="entry name" value="DUF5093"/>
    <property type="match status" value="1"/>
</dbReference>
<sequence>MAVECITVCFPFKLQGVEYRTKLHTPLTRKENIVIFSLPFNSLIRVNSEKSYSVKYIVTEKKEADVMRILYQIIIEFKSINDAIDFFNTPVVHVSYSETTLLQNLDEKLAEASDILEKTGQSWKKKRKTEVDEEGYFTC</sequence>
<proteinExistence type="predicted"/>
<dbReference type="EMBL" id="JH604634">
    <property type="protein sequence ID" value="EHY65994.1"/>
    <property type="molecule type" value="Genomic_DNA"/>
</dbReference>
<protein>
    <submittedName>
        <fullName evidence="1">Uncharacterized protein</fullName>
    </submittedName>
</protein>
<reference evidence="1" key="1">
    <citation type="submission" date="2011-03" db="EMBL/GenBank/DDBJ databases">
        <title>The Genome Sequence of Nematocida sp1 strain ERTm2.</title>
        <authorList>
            <consortium name="The Broad Institute Genome Sequencing Platform"/>
            <consortium name="The Broad Institute Genome Sequencing Center for Infectious Disease"/>
            <person name="Cuomo C."/>
            <person name="Troemel E."/>
            <person name="Young S.K."/>
            <person name="Zeng Q."/>
            <person name="Gargeya S."/>
            <person name="Fitzgerald M."/>
            <person name="Haas B."/>
            <person name="Abouelleil A."/>
            <person name="Alvarado L."/>
            <person name="Arachchi H.M."/>
            <person name="Berlin A."/>
            <person name="Brown A."/>
            <person name="Chapman S.B."/>
            <person name="Chen Z."/>
            <person name="Dunbar C."/>
            <person name="Freedman E."/>
            <person name="Gearin G."/>
            <person name="Gellesch M."/>
            <person name="Goldberg J."/>
            <person name="Griggs A."/>
            <person name="Gujja S."/>
            <person name="Heilman E.R."/>
            <person name="Heiman D."/>
            <person name="Howarth C."/>
            <person name="Larson L."/>
            <person name="Lui A."/>
            <person name="MacDonald P.J.P."/>
            <person name="Mehta T."/>
            <person name="Montmayeur A."/>
            <person name="Murphy C."/>
            <person name="Neiman D."/>
            <person name="Pearson M."/>
            <person name="Priest M."/>
            <person name="Roberts A."/>
            <person name="Saif S."/>
            <person name="Shea T."/>
            <person name="Shenoy N."/>
            <person name="Sisk P."/>
            <person name="Stolte C."/>
            <person name="Sykes S."/>
            <person name="White J."/>
            <person name="Yandava C."/>
            <person name="Wortman J."/>
            <person name="Nusbaum C."/>
            <person name="Birren B."/>
        </authorList>
    </citation>
    <scope>NUCLEOTIDE SEQUENCE</scope>
    <source>
        <strain evidence="1">ERTm2</strain>
    </source>
</reference>
<evidence type="ECO:0000313" key="1">
    <source>
        <dbReference type="EMBL" id="EHY65994.1"/>
    </source>
</evidence>
<dbReference type="HOGENOM" id="CLU_1845628_0_0_1"/>
<accession>H8ZAU1</accession>
<dbReference type="AlphaFoldDB" id="H8ZAU1"/>
<dbReference type="InterPro" id="IPR031533">
    <property type="entry name" value="DUF5093"/>
</dbReference>
<name>H8ZAU1_NEMA1</name>